<evidence type="ECO:0000313" key="2">
    <source>
        <dbReference type="Proteomes" id="UP000199650"/>
    </source>
</evidence>
<dbReference type="AlphaFoldDB" id="A0A1I0QIS3"/>
<keyword evidence="2" id="KW-1185">Reference proteome</keyword>
<protein>
    <submittedName>
        <fullName evidence="1">Uncharacterized protein</fullName>
    </submittedName>
</protein>
<gene>
    <name evidence="1" type="ORF">SAMN05444851_2610</name>
</gene>
<organism evidence="1 2">
    <name type="scientific">Aliiroseovarius sediminilitoris</name>
    <dbReference type="NCBI Taxonomy" id="1173584"/>
    <lineage>
        <taxon>Bacteria</taxon>
        <taxon>Pseudomonadati</taxon>
        <taxon>Pseudomonadota</taxon>
        <taxon>Alphaproteobacteria</taxon>
        <taxon>Rhodobacterales</taxon>
        <taxon>Paracoccaceae</taxon>
        <taxon>Aliiroseovarius</taxon>
    </lineage>
</organism>
<evidence type="ECO:0000313" key="1">
    <source>
        <dbReference type="EMBL" id="SEW27108.1"/>
    </source>
</evidence>
<reference evidence="1 2" key="1">
    <citation type="submission" date="2016-10" db="EMBL/GenBank/DDBJ databases">
        <authorList>
            <person name="de Groot N.N."/>
        </authorList>
    </citation>
    <scope>NUCLEOTIDE SEQUENCE [LARGE SCALE GENOMIC DNA]</scope>
    <source>
        <strain evidence="1 2">DSM 29439</strain>
    </source>
</reference>
<sequence length="114" mass="13194">MFYNGHGVLCGEKQMRFAFVEDHRRVIPVNRLCACWDLSPRPRMRISSFIRSRSDVVLSSVIGTSTVDWESPIVRQGRKIARSQNTQTDQQEINTCHKRHCRASGFVRAPLLRH</sequence>
<accession>A0A1I0QIS3</accession>
<dbReference type="STRING" id="1173584.SAMN05444851_2610"/>
<proteinExistence type="predicted"/>
<name>A0A1I0QIS3_9RHOB</name>
<dbReference type="Proteomes" id="UP000199650">
    <property type="component" value="Unassembled WGS sequence"/>
</dbReference>
<dbReference type="EMBL" id="FOJB01000001">
    <property type="protein sequence ID" value="SEW27108.1"/>
    <property type="molecule type" value="Genomic_DNA"/>
</dbReference>